<feature type="domain" description="MobA/VirD2-like nuclease" evidence="2">
    <location>
        <begin position="38"/>
        <end position="159"/>
    </location>
</feature>
<evidence type="ECO:0000259" key="2">
    <source>
        <dbReference type="Pfam" id="PF03432"/>
    </source>
</evidence>
<reference evidence="3" key="2">
    <citation type="journal article" date="2023" name="Food Microbiol.">
        <title>Evaluation of the fermentation potential of lactic acid bacteria isolated from herbs, fruits and vegetables as starter cultures in nut-based milk alternatives.</title>
        <authorList>
            <person name="Huang W."/>
            <person name="Dong A."/>
            <person name="Pham H.T."/>
            <person name="Zhou C."/>
            <person name="Huo Z."/>
            <person name="Watjen A.P."/>
            <person name="Prakash S."/>
            <person name="Bang-Berthelsen C.H."/>
            <person name="Turner M.S."/>
        </authorList>
    </citation>
    <scope>NUCLEOTIDE SEQUENCE</scope>
    <source>
        <strain evidence="3">581</strain>
    </source>
</reference>
<proteinExistence type="predicted"/>
<reference evidence="3" key="1">
    <citation type="submission" date="2022-10" db="EMBL/GenBank/DDBJ databases">
        <authorList>
            <person name="Turner M.S."/>
            <person name="Huang W."/>
        </authorList>
    </citation>
    <scope>NUCLEOTIDE SEQUENCE</scope>
    <source>
        <strain evidence="3">581</strain>
    </source>
</reference>
<feature type="compositionally biased region" description="Basic and acidic residues" evidence="1">
    <location>
        <begin position="366"/>
        <end position="376"/>
    </location>
</feature>
<dbReference type="RefSeq" id="WP_278216560.1">
    <property type="nucleotide sequence ID" value="NZ_JAOWLP010000028.1"/>
</dbReference>
<feature type="region of interest" description="Disordered" evidence="1">
    <location>
        <begin position="366"/>
        <end position="399"/>
    </location>
</feature>
<evidence type="ECO:0000313" key="4">
    <source>
        <dbReference type="Proteomes" id="UP001152656"/>
    </source>
</evidence>
<comment type="caution">
    <text evidence="3">The sequence shown here is derived from an EMBL/GenBank/DDBJ whole genome shotgun (WGS) entry which is preliminary data.</text>
</comment>
<dbReference type="AlphaFoldDB" id="A0A9X4NEA5"/>
<dbReference type="EMBL" id="JAOWLP010000028">
    <property type="protein sequence ID" value="MDG4982483.1"/>
    <property type="molecule type" value="Genomic_DNA"/>
</dbReference>
<sequence length="433" mass="48100">MAIVKITKGKKSGRVLRYALDGKAKDNANGVVDRVLAFSSNNVYGQDSELLEGQFAVLRERSGKSDKVTQSHHVIQSFAKDEFDYNNSDDIAKANALGLELAKAISPDVQAVVVTQADNKAGVLHNHIILSSIMLDGRSLPTNNVGVYHVRGVNDAVMMSNGFNIHANIGKGRSGYDTPAEQGLRDRHVKTDTDIIKERLNNAIEVSSSFETLSKNLALVGITPVKGKRKGADIIKFKLNADKKAYTDRKLGKDFSLESIKTKMLHNQAVYSNNPKAITRRLGTFSAYARLQGISEVPPVDLSYFSDNRIIRDKQEIKTQPEPTPIPRNTAKSVQSEGISSDSEEIPNVKGESLSINEFIQSDIEKYEKENADKPKKYPVKPKTAFKAHKTTPNTHVETDQEYYTRLYLEDLEDASARSKANRHKQQDNDLEL</sequence>
<dbReference type="Proteomes" id="UP001152656">
    <property type="component" value="Unassembled WGS sequence"/>
</dbReference>
<accession>A0A9X4NEA5</accession>
<protein>
    <submittedName>
        <fullName evidence="3">Relaxase/mobilization nuclease domain-containing protein</fullName>
    </submittedName>
</protein>
<name>A0A9X4NEA5_9LACT</name>
<evidence type="ECO:0000313" key="3">
    <source>
        <dbReference type="EMBL" id="MDG4982483.1"/>
    </source>
</evidence>
<feature type="compositionally biased region" description="Polar residues" evidence="1">
    <location>
        <begin position="330"/>
        <end position="341"/>
    </location>
</feature>
<dbReference type="InterPro" id="IPR005094">
    <property type="entry name" value="Endonuclease_MobA/VirD2"/>
</dbReference>
<dbReference type="Pfam" id="PF03432">
    <property type="entry name" value="Relaxase"/>
    <property type="match status" value="1"/>
</dbReference>
<gene>
    <name evidence="3" type="ORF">OGZ39_12690</name>
</gene>
<feature type="compositionally biased region" description="Basic residues" evidence="1">
    <location>
        <begin position="377"/>
        <end position="390"/>
    </location>
</feature>
<evidence type="ECO:0000256" key="1">
    <source>
        <dbReference type="SAM" id="MobiDB-lite"/>
    </source>
</evidence>
<feature type="region of interest" description="Disordered" evidence="1">
    <location>
        <begin position="317"/>
        <end position="352"/>
    </location>
</feature>
<organism evidence="3 4">
    <name type="scientific">Lactococcus lactis</name>
    <dbReference type="NCBI Taxonomy" id="1358"/>
    <lineage>
        <taxon>Bacteria</taxon>
        <taxon>Bacillati</taxon>
        <taxon>Bacillota</taxon>
        <taxon>Bacilli</taxon>
        <taxon>Lactobacillales</taxon>
        <taxon>Streptococcaceae</taxon>
        <taxon>Lactococcus</taxon>
    </lineage>
</organism>